<dbReference type="InterPro" id="IPR013083">
    <property type="entry name" value="Znf_RING/FYVE/PHD"/>
</dbReference>
<dbReference type="Gene3D" id="3.30.40.10">
    <property type="entry name" value="Zinc/RING finger domain, C3HC4 (zinc finger)"/>
    <property type="match status" value="1"/>
</dbReference>
<dbReference type="VEuPathDB" id="FungiDB:SJAG_00475"/>
<dbReference type="InterPro" id="IPR038718">
    <property type="entry name" value="SNF2-like_sf"/>
</dbReference>
<keyword evidence="2" id="KW-0479">Metal-binding</keyword>
<dbReference type="Pfam" id="PF13445">
    <property type="entry name" value="zf-RING_UBOX"/>
    <property type="match status" value="1"/>
</dbReference>
<dbReference type="Gene3D" id="3.40.50.10810">
    <property type="entry name" value="Tandem AAA-ATPase domain"/>
    <property type="match status" value="1"/>
</dbReference>
<evidence type="ECO:0000256" key="10">
    <source>
        <dbReference type="SAM" id="MobiDB-lite"/>
    </source>
</evidence>
<evidence type="ECO:0000313" key="14">
    <source>
        <dbReference type="EMBL" id="EEB05461.2"/>
    </source>
</evidence>
<evidence type="ECO:0000256" key="6">
    <source>
        <dbReference type="ARBA" id="ARBA00022806"/>
    </source>
</evidence>
<evidence type="ECO:0000313" key="15">
    <source>
        <dbReference type="JaponicusDB" id="SJAG_00475"/>
    </source>
</evidence>
<dbReference type="PANTHER" id="PTHR45626">
    <property type="entry name" value="TRANSCRIPTION TERMINATION FACTOR 2-RELATED"/>
    <property type="match status" value="1"/>
</dbReference>
<name>B6JVR0_SCHJY</name>
<dbReference type="eggNOG" id="KOG1001">
    <property type="taxonomic scope" value="Eukaryota"/>
</dbReference>
<dbReference type="PROSITE" id="PS51194">
    <property type="entry name" value="HELICASE_CTER"/>
    <property type="match status" value="1"/>
</dbReference>
<dbReference type="CDD" id="cd16449">
    <property type="entry name" value="RING-HC"/>
    <property type="match status" value="1"/>
</dbReference>
<dbReference type="GO" id="GO:0005524">
    <property type="term" value="F:ATP binding"/>
    <property type="evidence" value="ECO:0007669"/>
    <property type="project" value="UniProtKB-KW"/>
</dbReference>
<dbReference type="HOGENOM" id="CLU_000315_2_0_1"/>
<dbReference type="InterPro" id="IPR017907">
    <property type="entry name" value="Znf_RING_CS"/>
</dbReference>
<dbReference type="PROSITE" id="PS50089">
    <property type="entry name" value="ZF_RING_2"/>
    <property type="match status" value="1"/>
</dbReference>
<feature type="compositionally biased region" description="Low complexity" evidence="10">
    <location>
        <begin position="124"/>
        <end position="134"/>
    </location>
</feature>
<evidence type="ECO:0000256" key="8">
    <source>
        <dbReference type="ARBA" id="ARBA00022840"/>
    </source>
</evidence>
<dbReference type="GO" id="GO:0000724">
    <property type="term" value="P:double-strand break repair via homologous recombination"/>
    <property type="evidence" value="ECO:0000318"/>
    <property type="project" value="GO_Central"/>
</dbReference>
<evidence type="ECO:0000256" key="9">
    <source>
        <dbReference type="PROSITE-ProRule" id="PRU00175"/>
    </source>
</evidence>
<dbReference type="Proteomes" id="UP000001744">
    <property type="component" value="Unassembled WGS sequence"/>
</dbReference>
<sequence length="1082" mass="121727">MAAEIRHHLANASSSRKNTLRYNDNALSQQIPEEFSRKRERNQDESHLFSHPSSSLERTKFPRYSSSIEDIDVIDLASEEDDAEDILRTWQADSSPPMRSKPVSMEQEVICSSPEVGSRAFGESSLPSSITSPSDHGFVAATSANSPSPLLRDEPGQGDAAEEKKDTVPLRLNDNISTTTAQPLFISDTPRKTDSNFQLSSIVDEMKDRVQNNKSPGVRASSLNNVSPNLHAIDEASAIVISDSDESDGQDWRDEFEMETHSAPEILSHRTLPSPQVQQKPLVLNQLPASFQPQDSNSFYYYKSVHAPESVNQNFISGNGTADNPISLSDEDENEIENVGNYIQYLHDYTWQTDNKQQPMSEEEYLRLMPSYASARVKTQYPTDFGGAVNEQLKKDLENLFNGLEEQPISDPASRVGTPHGLVPTLMEHQKEGFMWMKKMEESPKLGGILADDMGLGKTVQTLALLVANVSEDPKYKTNLIVAPVALLRQWEKEIRTKVAPEMGFRTYIHHGLLKKHKSFEELRNYDVVLTTYNTIAYEYKTHQAILEANEEGSTMIHEAQLPILYGDWYRVILDEAQMIKNRNTLTAKGCCLIESKYRWCLSGTPMQNSIDEFHSLLKFLRIKPYCDWEIFCRDISVPLKHEVGSSDTRAMNRLRALIKAVLLRRTKNTKIDGKPILTLPKKTLNVQEAALSPPEKEFYSALQTGAQIQMRKFMKEGTVVSHYGSILVLLLRLRQACCHPWLVVAREATADDNDGFRREKLALFKQLPKSVVEGIKQLESYQCPECLDSVMDIQILIPCGHLICRECLAKHADKMNAGENGDLLSMFPKCSICLEYINTDNVLSVELFRSFAGCSSLMTSNNTFDLKNVSSILPSSFTNILENREIGMSIFTNPTQWVTSTKIEKALEIINDIHKKHPSDKVLLFSQFVPFLELFMVPLTQKGLKFIAYNGGMNAAQRNDALTAFETDPDAIVLLISLKAGNVGLNLTCANHVIVLDPFWNPFVEDQAIDRAHRIGQTKDITVHRVIVGETIEERVVALQNKKRELINGAMGEEGLRNISRLNTKELAFLFGMDQSPNQSI</sequence>
<dbReference type="STRING" id="402676.B6JVR0"/>
<dbReference type="CDD" id="cd18793">
    <property type="entry name" value="SF2_C_SNF"/>
    <property type="match status" value="1"/>
</dbReference>
<protein>
    <submittedName>
        <fullName evidence="14">ATP-dependent DNA helicase</fullName>
    </submittedName>
</protein>
<evidence type="ECO:0000259" key="12">
    <source>
        <dbReference type="PROSITE" id="PS51192"/>
    </source>
</evidence>
<dbReference type="RefSeq" id="XP_002171754.2">
    <property type="nucleotide sequence ID" value="XM_002171718.2"/>
</dbReference>
<evidence type="ECO:0000259" key="11">
    <source>
        <dbReference type="PROSITE" id="PS50089"/>
    </source>
</evidence>
<dbReference type="GO" id="GO:0008094">
    <property type="term" value="F:ATP-dependent activity, acting on DNA"/>
    <property type="evidence" value="ECO:0000318"/>
    <property type="project" value="GO_Central"/>
</dbReference>
<keyword evidence="5" id="KW-0378">Hydrolase</keyword>
<comment type="similarity">
    <text evidence="1">Belongs to the SNF2/RAD54 helicase family.</text>
</comment>
<dbReference type="Gene3D" id="3.40.50.300">
    <property type="entry name" value="P-loop containing nucleotide triphosphate hydrolases"/>
    <property type="match status" value="1"/>
</dbReference>
<feature type="domain" description="Helicase C-terminal" evidence="13">
    <location>
        <begin position="903"/>
        <end position="1069"/>
    </location>
</feature>
<dbReference type="PROSITE" id="PS51192">
    <property type="entry name" value="HELICASE_ATP_BIND_1"/>
    <property type="match status" value="1"/>
</dbReference>
<dbReference type="SUPFAM" id="SSF52540">
    <property type="entry name" value="P-loop containing nucleoside triphosphate hydrolases"/>
    <property type="match status" value="2"/>
</dbReference>
<evidence type="ECO:0000256" key="4">
    <source>
        <dbReference type="ARBA" id="ARBA00022771"/>
    </source>
</evidence>
<keyword evidence="16" id="KW-1185">Reference proteome</keyword>
<keyword evidence="3" id="KW-0547">Nucleotide-binding</keyword>
<evidence type="ECO:0000256" key="7">
    <source>
        <dbReference type="ARBA" id="ARBA00022833"/>
    </source>
</evidence>
<dbReference type="GO" id="GO:0005737">
    <property type="term" value="C:cytoplasm"/>
    <property type="evidence" value="ECO:0000318"/>
    <property type="project" value="GO_Central"/>
</dbReference>
<dbReference type="OrthoDB" id="423559at2759"/>
<dbReference type="GeneID" id="7047973"/>
<feature type="region of interest" description="Disordered" evidence="10">
    <location>
        <begin position="114"/>
        <end position="176"/>
    </location>
</feature>
<evidence type="ECO:0000256" key="5">
    <source>
        <dbReference type="ARBA" id="ARBA00022801"/>
    </source>
</evidence>
<feature type="domain" description="Helicase ATP-binding" evidence="12">
    <location>
        <begin position="439"/>
        <end position="624"/>
    </location>
</feature>
<dbReference type="InterPro" id="IPR049730">
    <property type="entry name" value="SNF2/RAD54-like_C"/>
</dbReference>
<keyword evidence="8" id="KW-0067">ATP-binding</keyword>
<dbReference type="GO" id="GO:0004386">
    <property type="term" value="F:helicase activity"/>
    <property type="evidence" value="ECO:0007669"/>
    <property type="project" value="UniProtKB-KW"/>
</dbReference>
<organism evidence="14 16">
    <name type="scientific">Schizosaccharomyces japonicus (strain yFS275 / FY16936)</name>
    <name type="common">Fission yeast</name>
    <dbReference type="NCBI Taxonomy" id="402676"/>
    <lineage>
        <taxon>Eukaryota</taxon>
        <taxon>Fungi</taxon>
        <taxon>Dikarya</taxon>
        <taxon>Ascomycota</taxon>
        <taxon>Taphrinomycotina</taxon>
        <taxon>Schizosaccharomycetes</taxon>
        <taxon>Schizosaccharomycetales</taxon>
        <taxon>Schizosaccharomycetaceae</taxon>
        <taxon>Schizosaccharomyces</taxon>
    </lineage>
</organism>
<evidence type="ECO:0000259" key="13">
    <source>
        <dbReference type="PROSITE" id="PS51194"/>
    </source>
</evidence>
<evidence type="ECO:0000256" key="2">
    <source>
        <dbReference type="ARBA" id="ARBA00022723"/>
    </source>
</evidence>
<gene>
    <name evidence="15" type="primary">rrp2</name>
    <name evidence="14" type="ORF">SJAG_00475</name>
</gene>
<dbReference type="InterPro" id="IPR027417">
    <property type="entry name" value="P-loop_NTPase"/>
</dbReference>
<feature type="compositionally biased region" description="Polar residues" evidence="10">
    <location>
        <begin position="11"/>
        <end position="31"/>
    </location>
</feature>
<reference evidence="14 16" key="1">
    <citation type="journal article" date="2011" name="Science">
        <title>Comparative functional genomics of the fission yeasts.</title>
        <authorList>
            <person name="Rhind N."/>
            <person name="Chen Z."/>
            <person name="Yassour M."/>
            <person name="Thompson D.A."/>
            <person name="Haas B.J."/>
            <person name="Habib N."/>
            <person name="Wapinski I."/>
            <person name="Roy S."/>
            <person name="Lin M.F."/>
            <person name="Heiman D.I."/>
            <person name="Young S.K."/>
            <person name="Furuya K."/>
            <person name="Guo Y."/>
            <person name="Pidoux A."/>
            <person name="Chen H.M."/>
            <person name="Robbertse B."/>
            <person name="Goldberg J.M."/>
            <person name="Aoki K."/>
            <person name="Bayne E.H."/>
            <person name="Berlin A.M."/>
            <person name="Desjardins C.A."/>
            <person name="Dobbs E."/>
            <person name="Dukaj L."/>
            <person name="Fan L."/>
            <person name="FitzGerald M.G."/>
            <person name="French C."/>
            <person name="Gujja S."/>
            <person name="Hansen K."/>
            <person name="Keifenheim D."/>
            <person name="Levin J.Z."/>
            <person name="Mosher R.A."/>
            <person name="Mueller C.A."/>
            <person name="Pfiffner J."/>
            <person name="Priest M."/>
            <person name="Russ C."/>
            <person name="Smialowska A."/>
            <person name="Swoboda P."/>
            <person name="Sykes S.M."/>
            <person name="Vaughn M."/>
            <person name="Vengrova S."/>
            <person name="Yoder R."/>
            <person name="Zeng Q."/>
            <person name="Allshire R."/>
            <person name="Baulcombe D."/>
            <person name="Birren B.W."/>
            <person name="Brown W."/>
            <person name="Ekwall K."/>
            <person name="Kellis M."/>
            <person name="Leatherwood J."/>
            <person name="Levin H."/>
            <person name="Margalit H."/>
            <person name="Martienssen R."/>
            <person name="Nieduszynski C.A."/>
            <person name="Spatafora J.W."/>
            <person name="Friedman N."/>
            <person name="Dalgaard J.Z."/>
            <person name="Baumann P."/>
            <person name="Niki H."/>
            <person name="Regev A."/>
            <person name="Nusbaum C."/>
        </authorList>
    </citation>
    <scope>NUCLEOTIDE SEQUENCE [LARGE SCALE GENOMIC DNA]</scope>
    <source>
        <strain evidence="16">yFS275 / FY16936</strain>
    </source>
</reference>
<dbReference type="EMBL" id="KE651166">
    <property type="protein sequence ID" value="EEB05461.2"/>
    <property type="molecule type" value="Genomic_DNA"/>
</dbReference>
<keyword evidence="4 9" id="KW-0863">Zinc-finger</keyword>
<evidence type="ECO:0000313" key="16">
    <source>
        <dbReference type="Proteomes" id="UP000001744"/>
    </source>
</evidence>
<dbReference type="PROSITE" id="PS00518">
    <property type="entry name" value="ZF_RING_1"/>
    <property type="match status" value="1"/>
</dbReference>
<evidence type="ECO:0000256" key="3">
    <source>
        <dbReference type="ARBA" id="ARBA00022741"/>
    </source>
</evidence>
<dbReference type="GO" id="GO:0005634">
    <property type="term" value="C:nucleus"/>
    <property type="evidence" value="ECO:0000318"/>
    <property type="project" value="GO_Central"/>
</dbReference>
<dbReference type="Pfam" id="PF00271">
    <property type="entry name" value="Helicase_C"/>
    <property type="match status" value="1"/>
</dbReference>
<evidence type="ECO:0000256" key="1">
    <source>
        <dbReference type="ARBA" id="ARBA00007025"/>
    </source>
</evidence>
<keyword evidence="7" id="KW-0862">Zinc</keyword>
<dbReference type="InterPro" id="IPR050628">
    <property type="entry name" value="SNF2_RAD54_helicase_TF"/>
</dbReference>
<dbReference type="InterPro" id="IPR014001">
    <property type="entry name" value="Helicase_ATP-bd"/>
</dbReference>
<dbReference type="AlphaFoldDB" id="B6JVR0"/>
<dbReference type="InterPro" id="IPR001650">
    <property type="entry name" value="Helicase_C-like"/>
</dbReference>
<dbReference type="GO" id="GO:0008270">
    <property type="term" value="F:zinc ion binding"/>
    <property type="evidence" value="ECO:0007669"/>
    <property type="project" value="UniProtKB-KW"/>
</dbReference>
<feature type="domain" description="RING-type" evidence="11">
    <location>
        <begin position="784"/>
        <end position="834"/>
    </location>
</feature>
<dbReference type="JaponicusDB" id="SJAG_00475">
    <property type="gene designation" value="rrp2"/>
</dbReference>
<dbReference type="GO" id="GO:0016887">
    <property type="term" value="F:ATP hydrolysis activity"/>
    <property type="evidence" value="ECO:0007669"/>
    <property type="project" value="UniProtKB-ARBA"/>
</dbReference>
<proteinExistence type="inferred from homology"/>
<dbReference type="SUPFAM" id="SSF57850">
    <property type="entry name" value="RING/U-box"/>
    <property type="match status" value="1"/>
</dbReference>
<feature type="compositionally biased region" description="Basic and acidic residues" evidence="10">
    <location>
        <begin position="151"/>
        <end position="168"/>
    </location>
</feature>
<dbReference type="SMART" id="SM00490">
    <property type="entry name" value="HELICc"/>
    <property type="match status" value="1"/>
</dbReference>
<dbReference type="Pfam" id="PF00176">
    <property type="entry name" value="SNF2-rel_dom"/>
    <property type="match status" value="1"/>
</dbReference>
<dbReference type="InterPro" id="IPR001841">
    <property type="entry name" value="Znf_RING"/>
</dbReference>
<dbReference type="PANTHER" id="PTHR45626:SF49">
    <property type="entry name" value="ATP-DEPENDENT DNA HELICASE"/>
    <property type="match status" value="1"/>
</dbReference>
<dbReference type="InterPro" id="IPR027370">
    <property type="entry name" value="Znf-RING_euk"/>
</dbReference>
<dbReference type="CDD" id="cd18008">
    <property type="entry name" value="DEXDc_SHPRH-like"/>
    <property type="match status" value="1"/>
</dbReference>
<dbReference type="InterPro" id="IPR000330">
    <property type="entry name" value="SNF2_N"/>
</dbReference>
<keyword evidence="6 14" id="KW-0347">Helicase</keyword>
<feature type="compositionally biased region" description="Basic and acidic residues" evidence="10">
    <location>
        <begin position="34"/>
        <end position="48"/>
    </location>
</feature>
<feature type="region of interest" description="Disordered" evidence="10">
    <location>
        <begin position="1"/>
        <end position="60"/>
    </location>
</feature>
<accession>B6JVR0</accession>
<dbReference type="SMART" id="SM00487">
    <property type="entry name" value="DEXDc"/>
    <property type="match status" value="1"/>
</dbReference>